<comment type="caution">
    <text evidence="1">The sequence shown here is derived from an EMBL/GenBank/DDBJ whole genome shotgun (WGS) entry which is preliminary data.</text>
</comment>
<dbReference type="OrthoDB" id="841650at2"/>
<dbReference type="EMBL" id="PYGF01000013">
    <property type="protein sequence ID" value="PSL01481.1"/>
    <property type="molecule type" value="Genomic_DNA"/>
</dbReference>
<proteinExistence type="predicted"/>
<gene>
    <name evidence="1" type="ORF">CLV48_11375</name>
</gene>
<name>A0A2P8DW93_9BACT</name>
<dbReference type="AlphaFoldDB" id="A0A2P8DW93"/>
<evidence type="ECO:0000313" key="1">
    <source>
        <dbReference type="EMBL" id="PSL01481.1"/>
    </source>
</evidence>
<keyword evidence="2" id="KW-1185">Reference proteome</keyword>
<reference evidence="1 2" key="1">
    <citation type="submission" date="2018-03" db="EMBL/GenBank/DDBJ databases">
        <title>Genomic Encyclopedia of Archaeal and Bacterial Type Strains, Phase II (KMG-II): from individual species to whole genera.</title>
        <authorList>
            <person name="Goeker M."/>
        </authorList>
    </citation>
    <scope>NUCLEOTIDE SEQUENCE [LARGE SCALE GENOMIC DNA]</scope>
    <source>
        <strain evidence="1 2">DSM 28057</strain>
    </source>
</reference>
<organism evidence="1 2">
    <name type="scientific">Cecembia rubra</name>
    <dbReference type="NCBI Taxonomy" id="1485585"/>
    <lineage>
        <taxon>Bacteria</taxon>
        <taxon>Pseudomonadati</taxon>
        <taxon>Bacteroidota</taxon>
        <taxon>Cytophagia</taxon>
        <taxon>Cytophagales</taxon>
        <taxon>Cyclobacteriaceae</taxon>
        <taxon>Cecembia</taxon>
    </lineage>
</organism>
<sequence>MKKAFTYFIFFLISYTSVSQTDPPKPDVIFTPYGSSPFWYGEQTSFSLGYKIDDDNVNSPICSTRSVSVTGNGGATTSINQTLDAVLVTWGNQKTESQGAKVKITLGSCNNSLFNRNFESQNSYHVMSIIRLN</sequence>
<accession>A0A2P8DW93</accession>
<evidence type="ECO:0000313" key="2">
    <source>
        <dbReference type="Proteomes" id="UP000240708"/>
    </source>
</evidence>
<dbReference type="Proteomes" id="UP000240708">
    <property type="component" value="Unassembled WGS sequence"/>
</dbReference>
<protein>
    <submittedName>
        <fullName evidence="1">Uncharacterized protein</fullName>
    </submittedName>
</protein>
<dbReference type="RefSeq" id="WP_106568660.1">
    <property type="nucleotide sequence ID" value="NZ_PYGF01000013.1"/>
</dbReference>